<dbReference type="PANTHER" id="PTHR44490">
    <property type="entry name" value="EUKARYOTIC TRANSLATION ELONGATION FACTOR 1 EPSILON-1"/>
    <property type="match status" value="1"/>
</dbReference>
<dbReference type="InterPro" id="IPR053836">
    <property type="entry name" value="Arc1-like_N"/>
</dbReference>
<evidence type="ECO:0000313" key="2">
    <source>
        <dbReference type="EMBL" id="KAK9752976.1"/>
    </source>
</evidence>
<gene>
    <name evidence="2" type="ORF">QE152_g3831</name>
</gene>
<dbReference type="GO" id="GO:0005737">
    <property type="term" value="C:cytoplasm"/>
    <property type="evidence" value="ECO:0007669"/>
    <property type="project" value="TreeGrafter"/>
</dbReference>
<dbReference type="InterPro" id="IPR010987">
    <property type="entry name" value="Glutathione-S-Trfase_C-like"/>
</dbReference>
<name>A0AAW1N3C3_POPJA</name>
<dbReference type="Pfam" id="PF21972">
    <property type="entry name" value="Arc1p_N_like"/>
    <property type="match status" value="1"/>
</dbReference>
<feature type="domain" description="GST C-terminal" evidence="1">
    <location>
        <begin position="1"/>
        <end position="166"/>
    </location>
</feature>
<dbReference type="EMBL" id="JASPKY010000016">
    <property type="protein sequence ID" value="KAK9752976.1"/>
    <property type="molecule type" value="Genomic_DNA"/>
</dbReference>
<dbReference type="SUPFAM" id="SSF47616">
    <property type="entry name" value="GST C-terminal domain-like"/>
    <property type="match status" value="1"/>
</dbReference>
<dbReference type="Gene3D" id="1.20.1050.10">
    <property type="match status" value="1"/>
</dbReference>
<keyword evidence="3" id="KW-1185">Reference proteome</keyword>
<evidence type="ECO:0000313" key="3">
    <source>
        <dbReference type="Proteomes" id="UP001458880"/>
    </source>
</evidence>
<evidence type="ECO:0000259" key="1">
    <source>
        <dbReference type="PROSITE" id="PS50405"/>
    </source>
</evidence>
<accession>A0AAW1N3C3</accession>
<dbReference type="InterPro" id="IPR036282">
    <property type="entry name" value="Glutathione-S-Trfase_C_sf"/>
</dbReference>
<comment type="caution">
    <text evidence="2">The sequence shown here is derived from an EMBL/GenBank/DDBJ whole genome shotgun (WGS) entry which is preliminary data.</text>
</comment>
<protein>
    <submittedName>
        <fullName evidence="2">Glutathione S-transferase, C-terminal domain</fullName>
    </submittedName>
</protein>
<dbReference type="InterPro" id="IPR042450">
    <property type="entry name" value="EEF1E1"/>
</dbReference>
<dbReference type="PANTHER" id="PTHR44490:SF1">
    <property type="entry name" value="EUKARYOTIC TRANSLATION ELONGATION FACTOR 1 EPSILON-1"/>
    <property type="match status" value="1"/>
</dbReference>
<dbReference type="GO" id="GO:0043517">
    <property type="term" value="P:positive regulation of DNA damage response, signal transduction by p53 class mediator"/>
    <property type="evidence" value="ECO:0007669"/>
    <property type="project" value="InterPro"/>
</dbReference>
<organism evidence="2 3">
    <name type="scientific">Popillia japonica</name>
    <name type="common">Japanese beetle</name>
    <dbReference type="NCBI Taxonomy" id="7064"/>
    <lineage>
        <taxon>Eukaryota</taxon>
        <taxon>Metazoa</taxon>
        <taxon>Ecdysozoa</taxon>
        <taxon>Arthropoda</taxon>
        <taxon>Hexapoda</taxon>
        <taxon>Insecta</taxon>
        <taxon>Pterygota</taxon>
        <taxon>Neoptera</taxon>
        <taxon>Endopterygota</taxon>
        <taxon>Coleoptera</taxon>
        <taxon>Polyphaga</taxon>
        <taxon>Scarabaeiformia</taxon>
        <taxon>Scarabaeidae</taxon>
        <taxon>Rutelinae</taxon>
        <taxon>Popillia</taxon>
    </lineage>
</organism>
<reference evidence="2 3" key="1">
    <citation type="journal article" date="2024" name="BMC Genomics">
        <title>De novo assembly and annotation of Popillia japonica's genome with initial clues to its potential as an invasive pest.</title>
        <authorList>
            <person name="Cucini C."/>
            <person name="Boschi S."/>
            <person name="Funari R."/>
            <person name="Cardaioli E."/>
            <person name="Iannotti N."/>
            <person name="Marturano G."/>
            <person name="Paoli F."/>
            <person name="Bruttini M."/>
            <person name="Carapelli A."/>
            <person name="Frati F."/>
            <person name="Nardi F."/>
        </authorList>
    </citation>
    <scope>NUCLEOTIDE SEQUENCE [LARGE SCALE GENOMIC DNA]</scope>
    <source>
        <strain evidence="2">DMR45628</strain>
    </source>
</reference>
<dbReference type="PROSITE" id="PS50405">
    <property type="entry name" value="GST_CTER"/>
    <property type="match status" value="1"/>
</dbReference>
<dbReference type="GO" id="GO:0005634">
    <property type="term" value="C:nucleus"/>
    <property type="evidence" value="ECO:0007669"/>
    <property type="project" value="TreeGrafter"/>
</dbReference>
<dbReference type="GO" id="GO:0017101">
    <property type="term" value="C:aminoacyl-tRNA synthetase multienzyme complex"/>
    <property type="evidence" value="ECO:0007669"/>
    <property type="project" value="InterPro"/>
</dbReference>
<proteinExistence type="predicted"/>
<dbReference type="AlphaFoldDB" id="A0AAW1N3C3"/>
<sequence>MSKTVQYLSQIAAYLQVPSGKITFDSFSLPVRTHNNTSVTGFLNIILAYLKESKLDVLLGKTPEDKAEIYQWIEYADLYLQRPNASQIINEHLPRLNGVLLKKTYLASNKLTIADVVLYYVLLSVMANISHIEKEKFVNISRWYDNLQQDDLLRQGNSLINFNTSFLCIIAPAHH</sequence>
<dbReference type="Proteomes" id="UP001458880">
    <property type="component" value="Unassembled WGS sequence"/>
</dbReference>